<proteinExistence type="predicted"/>
<dbReference type="Gene3D" id="2.160.20.10">
    <property type="entry name" value="Single-stranded right-handed beta-helix, Pectin lyase-like"/>
    <property type="match status" value="3"/>
</dbReference>
<dbReference type="SMART" id="SM00912">
    <property type="entry name" value="Haemagg_act"/>
    <property type="match status" value="1"/>
</dbReference>
<dbReference type="RefSeq" id="WP_190954056.1">
    <property type="nucleotide sequence ID" value="NZ_JACJTU010000003.1"/>
</dbReference>
<feature type="domain" description="Filamentous haemagglutinin FhaB/tRNA nuclease CdiA-like TPS" evidence="1">
    <location>
        <begin position="41"/>
        <end position="154"/>
    </location>
</feature>
<dbReference type="InterPro" id="IPR012334">
    <property type="entry name" value="Pectin_lyas_fold"/>
</dbReference>
<dbReference type="NCBIfam" id="TIGR01901">
    <property type="entry name" value="adhes_NPXG"/>
    <property type="match status" value="1"/>
</dbReference>
<dbReference type="InterPro" id="IPR008638">
    <property type="entry name" value="FhaB/CdiA-like_TPS"/>
</dbReference>
<keyword evidence="3" id="KW-1185">Reference proteome</keyword>
<protein>
    <submittedName>
        <fullName evidence="2">Filamentous hemagglutinin N-terminal domain-containing protein</fullName>
    </submittedName>
</protein>
<gene>
    <name evidence="2" type="ORF">H6H03_05195</name>
</gene>
<dbReference type="EMBL" id="JACJTU010000003">
    <property type="protein sequence ID" value="MBD2733311.1"/>
    <property type="molecule type" value="Genomic_DNA"/>
</dbReference>
<dbReference type="InterPro" id="IPR011050">
    <property type="entry name" value="Pectin_lyase_fold/virulence"/>
</dbReference>
<sequence>MIFNKRLLLGFFAFFAGLEFSIFSFKTLAQSKIIPDNTLGAESSRVIPNFNTFPVEVITGGATRGINIFHSFQEFNISAGRGAYFFVPNANIENILARVTGNNRSEILGILGTFGSSQPNLYLINPNGIIFGQNAELDIGGSFVATTANAVQFPGGGEFSLTSTVTRNNSLLSVNPTAFLFNQIANQSINSIENRAYLAVPENKSLILLGGNISPTRESTGEIFMDTGILEAGRIEIGGLNASGTVGLTVDGGNLGLSFSPDAIKTDISLVNQSFVFASGASASGDVVINANNFNLINFSNLFTLTPPNEGNADTKAGDIFINANASVTIAENSTVQNYALGLKNNPHINITGQSLNIEGSYIDIGTAPNNSGTINIQVDDTISLFGKNSNNNFSRIFSTVLLPETNQALSNAIKSSDINIQATNVLLADGARLITDGSEIGNSGNIKITAFNFVNLKDGANISTLNYAKDTTVTGNISISSNWLRLDNNSRIITGNVDNGNAGDINIISRNINLDKSRILSGTAFDSSFANAGNINIETEKIILTNSANITTESNNSQPKENLERGGNINVKASELIEVDTKDPMALADQVTGFFTRIGSTRSSGDITLTTKNLILKDGGAIATGLSNNLGGNTGSINIDASESIQLYSSNPNYPGLISTTVLNSNTISLVNKAGDLTIKTNRLHLAGGLILSANFNRGNAGNISVFANDVLMIDQGNISSGNTNQGNAGDISIFSNNGVFIKNGGIFSSNISEGNAGNISIVSNAKVVLNKDGSISSGTVGQGKAGNISIFGNDAVIIDSGSIFSSTSADGDAGNINIQTRKLDVTNLGVISSGVLQPTEFSLGGKGNAGSIIIDAADAVTISGYDATKNRTSIISTATQAGAIGRGGDIIINTDYFRVGDSGRVDAGTDNSSDGGSITINARVFEAFAGGIISTSTDGSGKAGNITINALNDITLSGINSNTGFFSSILAATTANSSGDGGTISLSANNLYLTEAQISARSEGLGDAGNININIKENYVGNDSPISARSEQSGGGNINITARNIRLQNDADIRTDLLIGEGSGGNIFLSADTIIALEDSDILAFAPQGKGGNITFNTRALFSDALYNPTLTLADRNSLESLNNNNRSDINATGAISGNIIGVPDITFIQNSLTELQSNSIDTNVLIANSCIARNPKQEGTFIITGAGGLPTHPGDASGSTYSTGDVQNVTVDSVNSQWKKGDRIIEPQGVYRLANGQLVMSRECD</sequence>
<comment type="caution">
    <text evidence="2">The sequence shown here is derived from an EMBL/GenBank/DDBJ whole genome shotgun (WGS) entry which is preliminary data.</text>
</comment>
<reference evidence="2 3" key="1">
    <citation type="journal article" date="2020" name="ISME J.">
        <title>Comparative genomics reveals insights into cyanobacterial evolution and habitat adaptation.</title>
        <authorList>
            <person name="Chen M.Y."/>
            <person name="Teng W.K."/>
            <person name="Zhao L."/>
            <person name="Hu C.X."/>
            <person name="Zhou Y.K."/>
            <person name="Han B.P."/>
            <person name="Song L.R."/>
            <person name="Shu W.S."/>
        </authorList>
    </citation>
    <scope>NUCLEOTIDE SEQUENCE [LARGE SCALE GENOMIC DNA]</scope>
    <source>
        <strain evidence="2 3">FACHB-159</strain>
    </source>
</reference>
<name>A0ABR8K1M7_9NOSO</name>
<dbReference type="Pfam" id="PF05860">
    <property type="entry name" value="TPS"/>
    <property type="match status" value="1"/>
</dbReference>
<dbReference type="SUPFAM" id="SSF51126">
    <property type="entry name" value="Pectin lyase-like"/>
    <property type="match status" value="4"/>
</dbReference>
<evidence type="ECO:0000259" key="1">
    <source>
        <dbReference type="SMART" id="SM00912"/>
    </source>
</evidence>
<organism evidence="2 3">
    <name type="scientific">Nostoc paludosum FACHB-159</name>
    <dbReference type="NCBI Taxonomy" id="2692908"/>
    <lineage>
        <taxon>Bacteria</taxon>
        <taxon>Bacillati</taxon>
        <taxon>Cyanobacteriota</taxon>
        <taxon>Cyanophyceae</taxon>
        <taxon>Nostocales</taxon>
        <taxon>Nostocaceae</taxon>
        <taxon>Nostoc</taxon>
    </lineage>
</organism>
<evidence type="ECO:0000313" key="3">
    <source>
        <dbReference type="Proteomes" id="UP000637383"/>
    </source>
</evidence>
<dbReference type="Proteomes" id="UP000637383">
    <property type="component" value="Unassembled WGS sequence"/>
</dbReference>
<evidence type="ECO:0000313" key="2">
    <source>
        <dbReference type="EMBL" id="MBD2733311.1"/>
    </source>
</evidence>
<accession>A0ABR8K1M7</accession>